<evidence type="ECO:0000259" key="2">
    <source>
        <dbReference type="Pfam" id="PF12697"/>
    </source>
</evidence>
<organism evidence="3 4">
    <name type="scientific">Azospirillum endophyticum</name>
    <dbReference type="NCBI Taxonomy" id="2800326"/>
    <lineage>
        <taxon>Bacteria</taxon>
        <taxon>Pseudomonadati</taxon>
        <taxon>Pseudomonadota</taxon>
        <taxon>Alphaproteobacteria</taxon>
        <taxon>Rhodospirillales</taxon>
        <taxon>Azospirillaceae</taxon>
        <taxon>Azospirillum</taxon>
    </lineage>
</organism>
<name>A0ABS1FE50_9PROT</name>
<evidence type="ECO:0000313" key="3">
    <source>
        <dbReference type="EMBL" id="MBK1841487.1"/>
    </source>
</evidence>
<dbReference type="InterPro" id="IPR029058">
    <property type="entry name" value="AB_hydrolase_fold"/>
</dbReference>
<dbReference type="SUPFAM" id="SSF53474">
    <property type="entry name" value="alpha/beta-Hydrolases"/>
    <property type="match status" value="1"/>
</dbReference>
<protein>
    <submittedName>
        <fullName evidence="3">Alpha/beta hydrolase</fullName>
    </submittedName>
</protein>
<comment type="caution">
    <text evidence="3">The sequence shown here is derived from an EMBL/GenBank/DDBJ whole genome shotgun (WGS) entry which is preliminary data.</text>
</comment>
<proteinExistence type="predicted"/>
<dbReference type="InterPro" id="IPR050266">
    <property type="entry name" value="AB_hydrolase_sf"/>
</dbReference>
<gene>
    <name evidence="3" type="ORF">JHL17_29215</name>
</gene>
<sequence length="280" mass="30025">MPLPAASGEFTVRTRDGLTLAASRHGAAAGPEIILIHGLGQSRLSWSRQLTGTLAETCRIVSYDLRGHGDSSKPADIAAYADPALWADDLHAVIEASGFARPILAGWSLGGLIAGYYLRKYGLRKNGRDRVGGVNLVGAVTKLAPELLGPAALAHVELLGSADLAVRSDAYATFLAACFATPPDDAEFRRMLVFNGMVPREVQLAIPSLDSDGLDEVWAAVPKLLVTWGDQERHTRLEMSQRVLDLNPAATLSIFEGAAHAPFYECPERFNRELAAFAHA</sequence>
<dbReference type="Pfam" id="PF12697">
    <property type="entry name" value="Abhydrolase_6"/>
    <property type="match status" value="1"/>
</dbReference>
<dbReference type="RefSeq" id="WP_200198140.1">
    <property type="nucleotide sequence ID" value="NZ_JAENHM010000073.1"/>
</dbReference>
<dbReference type="GO" id="GO:0016787">
    <property type="term" value="F:hydrolase activity"/>
    <property type="evidence" value="ECO:0007669"/>
    <property type="project" value="UniProtKB-KW"/>
</dbReference>
<keyword evidence="1 3" id="KW-0378">Hydrolase</keyword>
<dbReference type="InterPro" id="IPR000073">
    <property type="entry name" value="AB_hydrolase_1"/>
</dbReference>
<dbReference type="Gene3D" id="3.40.50.1820">
    <property type="entry name" value="alpha/beta hydrolase"/>
    <property type="match status" value="1"/>
</dbReference>
<dbReference type="PANTHER" id="PTHR43798">
    <property type="entry name" value="MONOACYLGLYCEROL LIPASE"/>
    <property type="match status" value="1"/>
</dbReference>
<evidence type="ECO:0000256" key="1">
    <source>
        <dbReference type="ARBA" id="ARBA00022801"/>
    </source>
</evidence>
<feature type="domain" description="AB hydrolase-1" evidence="2">
    <location>
        <begin position="33"/>
        <end position="272"/>
    </location>
</feature>
<dbReference type="Proteomes" id="UP000652760">
    <property type="component" value="Unassembled WGS sequence"/>
</dbReference>
<accession>A0ABS1FE50</accession>
<evidence type="ECO:0000313" key="4">
    <source>
        <dbReference type="Proteomes" id="UP000652760"/>
    </source>
</evidence>
<keyword evidence="4" id="KW-1185">Reference proteome</keyword>
<dbReference type="PANTHER" id="PTHR43798:SF31">
    <property type="entry name" value="AB HYDROLASE SUPERFAMILY PROTEIN YCLE"/>
    <property type="match status" value="1"/>
</dbReference>
<dbReference type="EMBL" id="JAENHM010000073">
    <property type="protein sequence ID" value="MBK1841487.1"/>
    <property type="molecule type" value="Genomic_DNA"/>
</dbReference>
<reference evidence="4" key="1">
    <citation type="submission" date="2021-01" db="EMBL/GenBank/DDBJ databases">
        <title>Genome public.</title>
        <authorList>
            <person name="Liu C."/>
            <person name="Sun Q."/>
        </authorList>
    </citation>
    <scope>NUCLEOTIDE SEQUENCE [LARGE SCALE GENOMIC DNA]</scope>
    <source>
        <strain evidence="4">YIM B02556</strain>
    </source>
</reference>